<evidence type="ECO:0000313" key="5">
    <source>
        <dbReference type="EMBL" id="MDA5399583.1"/>
    </source>
</evidence>
<dbReference type="Gene3D" id="1.10.260.40">
    <property type="entry name" value="lambda repressor-like DNA-binding domains"/>
    <property type="match status" value="1"/>
</dbReference>
<evidence type="ECO:0000259" key="4">
    <source>
        <dbReference type="PROSITE" id="PS50932"/>
    </source>
</evidence>
<dbReference type="RefSeq" id="WP_267991010.1">
    <property type="nucleotide sequence ID" value="NZ_JAPJZI010000001.1"/>
</dbReference>
<dbReference type="Pfam" id="PF00356">
    <property type="entry name" value="LacI"/>
    <property type="match status" value="1"/>
</dbReference>
<dbReference type="CDD" id="cd01392">
    <property type="entry name" value="HTH_LacI"/>
    <property type="match status" value="1"/>
</dbReference>
<evidence type="ECO:0000256" key="2">
    <source>
        <dbReference type="ARBA" id="ARBA00023125"/>
    </source>
</evidence>
<dbReference type="InterPro" id="IPR000843">
    <property type="entry name" value="HTH_LacI"/>
</dbReference>
<proteinExistence type="predicted"/>
<dbReference type="PANTHER" id="PTHR30146">
    <property type="entry name" value="LACI-RELATED TRANSCRIPTIONAL REPRESSOR"/>
    <property type="match status" value="1"/>
</dbReference>
<dbReference type="Proteomes" id="UP001151234">
    <property type="component" value="Unassembled WGS sequence"/>
</dbReference>
<dbReference type="InterPro" id="IPR010982">
    <property type="entry name" value="Lambda_DNA-bd_dom_sf"/>
</dbReference>
<keyword evidence="6" id="KW-1185">Reference proteome</keyword>
<dbReference type="GO" id="GO:0000976">
    <property type="term" value="F:transcription cis-regulatory region binding"/>
    <property type="evidence" value="ECO:0007669"/>
    <property type="project" value="TreeGrafter"/>
</dbReference>
<accession>A0A9X3UI21</accession>
<dbReference type="SMART" id="SM00354">
    <property type="entry name" value="HTH_LACI"/>
    <property type="match status" value="1"/>
</dbReference>
<dbReference type="SUPFAM" id="SSF47413">
    <property type="entry name" value="lambda repressor-like DNA-binding domains"/>
    <property type="match status" value="1"/>
</dbReference>
<dbReference type="Gene3D" id="3.40.50.2300">
    <property type="match status" value="2"/>
</dbReference>
<sequence length="345" mass="37347">MPGSPPRRPKVKDICELSGVSRATVDRVIHNRSGVQNHTRSHVLAVIEELTGKHGAGMGRPAQETLPIDFIIPDQGNAFLADQSRYLADYAKRSDAVSITIHRPAAATEGELAAMLQELSATTRAVGIVGVDSHKIRELLRGLCRRGIPVVTLASDIRNVPKANYVGIDNHAGGRLAGYLTGRLLGIAKGKAALILGSRAYRGHEEREMGFRSVLREMFPGLRIVNELEVQENADRAREATRALLEQYDDLDAIYCIGAGQAGIAEALMEAGREKSVLFIGHGLSWDTRAYLTDGVMDVVIDEDAKSEAETAVDILVSRLKGAAVPSSPTFTINPIFRENLPPES</sequence>
<gene>
    <name evidence="5" type="ORF">OQ273_13445</name>
</gene>
<name>A0A9X3UI21_9HYPH</name>
<keyword evidence="2 5" id="KW-0238">DNA-binding</keyword>
<dbReference type="PROSITE" id="PS50932">
    <property type="entry name" value="HTH_LACI_2"/>
    <property type="match status" value="1"/>
</dbReference>
<protein>
    <submittedName>
        <fullName evidence="5">LacI family DNA-binding transcriptional regulator</fullName>
    </submittedName>
</protein>
<keyword evidence="3" id="KW-0804">Transcription</keyword>
<dbReference type="InterPro" id="IPR028082">
    <property type="entry name" value="Peripla_BP_I"/>
</dbReference>
<evidence type="ECO:0000256" key="3">
    <source>
        <dbReference type="ARBA" id="ARBA00023163"/>
    </source>
</evidence>
<evidence type="ECO:0000313" key="6">
    <source>
        <dbReference type="Proteomes" id="UP001151234"/>
    </source>
</evidence>
<dbReference type="InterPro" id="IPR025997">
    <property type="entry name" value="SBP_2_dom"/>
</dbReference>
<dbReference type="AlphaFoldDB" id="A0A9X3UI21"/>
<dbReference type="SUPFAM" id="SSF53822">
    <property type="entry name" value="Periplasmic binding protein-like I"/>
    <property type="match status" value="1"/>
</dbReference>
<dbReference type="CDD" id="cd06307">
    <property type="entry name" value="PBP1_sugar_binding"/>
    <property type="match status" value="1"/>
</dbReference>
<comment type="caution">
    <text evidence="5">The sequence shown here is derived from an EMBL/GenBank/DDBJ whole genome shotgun (WGS) entry which is preliminary data.</text>
</comment>
<dbReference type="Pfam" id="PF13407">
    <property type="entry name" value="Peripla_BP_4"/>
    <property type="match status" value="1"/>
</dbReference>
<reference evidence="5" key="1">
    <citation type="submission" date="2022-11" db="EMBL/GenBank/DDBJ databases">
        <title>Draft genome sequence of Hoeflea poritis E7-10 and Hoeflea prorocentri PM5-8, separated from scleractinian coral Porites lutea and marine dinoflagellate.</title>
        <authorList>
            <person name="Zhang G."/>
            <person name="Wei Q."/>
            <person name="Cai L."/>
        </authorList>
    </citation>
    <scope>NUCLEOTIDE SEQUENCE</scope>
    <source>
        <strain evidence="5">PM5-8</strain>
    </source>
</reference>
<dbReference type="PANTHER" id="PTHR30146:SF152">
    <property type="entry name" value="TRANSCRIPTIONAL REGULATORY PROTEIN"/>
    <property type="match status" value="1"/>
</dbReference>
<dbReference type="EMBL" id="JAPJZI010000001">
    <property type="protein sequence ID" value="MDA5399583.1"/>
    <property type="molecule type" value="Genomic_DNA"/>
</dbReference>
<feature type="domain" description="HTH lacI-type" evidence="4">
    <location>
        <begin position="9"/>
        <end position="50"/>
    </location>
</feature>
<dbReference type="GO" id="GO:0003700">
    <property type="term" value="F:DNA-binding transcription factor activity"/>
    <property type="evidence" value="ECO:0007669"/>
    <property type="project" value="TreeGrafter"/>
</dbReference>
<organism evidence="5 6">
    <name type="scientific">Hoeflea prorocentri</name>
    <dbReference type="NCBI Taxonomy" id="1922333"/>
    <lineage>
        <taxon>Bacteria</taxon>
        <taxon>Pseudomonadati</taxon>
        <taxon>Pseudomonadota</taxon>
        <taxon>Alphaproteobacteria</taxon>
        <taxon>Hyphomicrobiales</taxon>
        <taxon>Rhizobiaceae</taxon>
        <taxon>Hoeflea</taxon>
    </lineage>
</organism>
<keyword evidence="1" id="KW-0805">Transcription regulation</keyword>
<evidence type="ECO:0000256" key="1">
    <source>
        <dbReference type="ARBA" id="ARBA00023015"/>
    </source>
</evidence>